<evidence type="ECO:0000256" key="1">
    <source>
        <dbReference type="ARBA" id="ARBA00004123"/>
    </source>
</evidence>
<gene>
    <name evidence="43" type="primary">CFTR</name>
    <name evidence="42" type="ORF">mRhiFer1_002773</name>
</gene>
<dbReference type="GO" id="GO:0140359">
    <property type="term" value="F:ABC-type transporter activity"/>
    <property type="evidence" value="ECO:0007669"/>
    <property type="project" value="InterPro"/>
</dbReference>
<dbReference type="PANTHER" id="PTHR24223">
    <property type="entry name" value="ATP-BINDING CASSETTE SUB-FAMILY C"/>
    <property type="match status" value="1"/>
</dbReference>
<dbReference type="InterPro" id="IPR009147">
    <property type="entry name" value="CFTR/ABCC7"/>
</dbReference>
<comment type="subcellular location">
    <subcellularLocation>
        <location evidence="3">Apical cell membrane</location>
        <topology evidence="3">Multi-pass membrane protein</topology>
    </subcellularLocation>
    <subcellularLocation>
        <location evidence="38">Cell membrane</location>
        <topology evidence="38">Multi-pass membrane protein</topology>
    </subcellularLocation>
    <subcellularLocation>
        <location evidence="5">Early endosome membrane</location>
        <topology evidence="5">Multi-pass membrane protein</topology>
    </subcellularLocation>
    <subcellularLocation>
        <location evidence="4">Endoplasmic reticulum membrane</location>
        <topology evidence="4">Multi-pass membrane protein</topology>
    </subcellularLocation>
    <subcellularLocation>
        <location evidence="1">Nucleus</location>
    </subcellularLocation>
    <subcellularLocation>
        <location evidence="2">Recycling endosome membrane</location>
        <topology evidence="2">Multi-pass membrane protein</topology>
    </subcellularLocation>
</comment>
<name>A0A671FYX9_RHIFE</name>
<dbReference type="PANTHER" id="PTHR24223:SF19">
    <property type="entry name" value="CYSTIC FIBROSIS TRANSMEMBRANE CONDUCTANCE REGULATOR"/>
    <property type="match status" value="1"/>
</dbReference>
<evidence type="ECO:0000256" key="37">
    <source>
        <dbReference type="ARBA" id="ARBA00093570"/>
    </source>
</evidence>
<dbReference type="CDD" id="cd18594">
    <property type="entry name" value="ABC_6TM_CFTR_D1"/>
    <property type="match status" value="1"/>
</dbReference>
<evidence type="ECO:0000256" key="21">
    <source>
        <dbReference type="ARBA" id="ARBA00023136"/>
    </source>
</evidence>
<feature type="compositionally biased region" description="Acidic residues" evidence="39">
    <location>
        <begin position="1411"/>
        <end position="1421"/>
    </location>
</feature>
<feature type="transmembrane region" description="Helical" evidence="38">
    <location>
        <begin position="195"/>
        <end position="215"/>
    </location>
</feature>
<evidence type="ECO:0000256" key="12">
    <source>
        <dbReference type="ARBA" id="ARBA00022692"/>
    </source>
</evidence>
<evidence type="ECO:0000313" key="45">
    <source>
        <dbReference type="Proteomes" id="UP000585614"/>
    </source>
</evidence>
<dbReference type="Pfam" id="PF14396">
    <property type="entry name" value="CFTR_R"/>
    <property type="match status" value="1"/>
</dbReference>
<evidence type="ECO:0000256" key="31">
    <source>
        <dbReference type="ARBA" id="ARBA00029720"/>
    </source>
</evidence>
<dbReference type="SUPFAM" id="SSF52540">
    <property type="entry name" value="P-loop containing nucleoside triphosphate hydrolases"/>
    <property type="match status" value="2"/>
</dbReference>
<dbReference type="Proteomes" id="UP000472240">
    <property type="component" value="Chromosome 26"/>
</dbReference>
<feature type="transmembrane region" description="Helical" evidence="38">
    <location>
        <begin position="304"/>
        <end position="326"/>
    </location>
</feature>
<keyword evidence="11 38" id="KW-0597">Phosphoprotein</keyword>
<keyword evidence="23 38" id="KW-0869">Chloride channel</keyword>
<evidence type="ECO:0000313" key="42">
    <source>
        <dbReference type="EMBL" id="KAF6275879.1"/>
    </source>
</evidence>
<dbReference type="EC" id="5.6.1.6" evidence="7 38"/>
<dbReference type="GO" id="GO:0005260">
    <property type="term" value="F:intracellularly ATP-gated chloride channel activity"/>
    <property type="evidence" value="ECO:0007669"/>
    <property type="project" value="UniProtKB-EC"/>
</dbReference>
<feature type="transmembrane region" description="Helical" evidence="38">
    <location>
        <begin position="852"/>
        <end position="872"/>
    </location>
</feature>
<evidence type="ECO:0000256" key="6">
    <source>
        <dbReference type="ARBA" id="ARBA00009118"/>
    </source>
</evidence>
<comment type="function">
    <text evidence="38">Epithelial ion channel that plays an important role in the regulation of epithelial ion and water transport and fluid homeostasis. Mediates the transport of chloride ions across the cell membrane. Possesses an intrinsic ATPase activity and utilizes ATP to gate its channel; the passive flow of anions through the channel is gated by cycles of ATP binding and hydrolysis by the ATP-binding domains. The ion channel is also permeable to HCO(3)(-); selectivity depends on the extracellular chloride concentration. Exerts its function also by modulating the activity of other ion channels and transporters. Contributes to the regulation of the pH and the ion content of the epithelial fluid layer.</text>
</comment>
<feature type="transmembrane region" description="Helical" evidence="38">
    <location>
        <begin position="1067"/>
        <end position="1087"/>
    </location>
</feature>
<evidence type="ECO:0000256" key="20">
    <source>
        <dbReference type="ARBA" id="ARBA00023065"/>
    </source>
</evidence>
<evidence type="ECO:0000256" key="30">
    <source>
        <dbReference type="ARBA" id="ARBA00024167"/>
    </source>
</evidence>
<organism evidence="43 44">
    <name type="scientific">Rhinolophus ferrumequinum</name>
    <name type="common">Greater horseshoe bat</name>
    <dbReference type="NCBI Taxonomy" id="59479"/>
    <lineage>
        <taxon>Eukaryota</taxon>
        <taxon>Metazoa</taxon>
        <taxon>Chordata</taxon>
        <taxon>Craniata</taxon>
        <taxon>Vertebrata</taxon>
        <taxon>Euteleostomi</taxon>
        <taxon>Mammalia</taxon>
        <taxon>Eutheria</taxon>
        <taxon>Laurasiatheria</taxon>
        <taxon>Chiroptera</taxon>
        <taxon>Yinpterochiroptera</taxon>
        <taxon>Rhinolophoidea</taxon>
        <taxon>Rhinolophidae</taxon>
        <taxon>Rhinolophinae</taxon>
        <taxon>Rhinolophus</taxon>
    </lineage>
</organism>
<evidence type="ECO:0000256" key="33">
    <source>
        <dbReference type="ARBA" id="ARBA00033163"/>
    </source>
</evidence>
<keyword evidence="18" id="KW-0832">Ubl conjugation</keyword>
<evidence type="ECO:0000256" key="32">
    <source>
        <dbReference type="ARBA" id="ARBA00031358"/>
    </source>
</evidence>
<dbReference type="GO" id="GO:0016887">
    <property type="term" value="F:ATP hydrolysis activity"/>
    <property type="evidence" value="ECO:0007669"/>
    <property type="project" value="InterPro"/>
</dbReference>
<dbReference type="InterPro" id="IPR017871">
    <property type="entry name" value="ABC_transporter-like_CS"/>
</dbReference>
<dbReference type="PROSITE" id="PS50893">
    <property type="entry name" value="ABC_TRANSPORTER_2"/>
    <property type="match status" value="2"/>
</dbReference>
<evidence type="ECO:0000256" key="13">
    <source>
        <dbReference type="ARBA" id="ARBA00022737"/>
    </source>
</evidence>
<keyword evidence="20 38" id="KW-0406">Ion transport</keyword>
<keyword evidence="22" id="KW-0564">Palmitate</keyword>
<dbReference type="InterPro" id="IPR003439">
    <property type="entry name" value="ABC_transporter-like_ATP-bd"/>
</dbReference>
<sequence length="1421" mass="161790">MQRSPLEKASVISKLFFSWTIPILKKGYRQRLELSDIYQISSADSADNLSEKLEREWDRELASKKNPKLINALQRCFFWRFTFYGILLYLGEVTKAIQPLLLGRIIASYDPDNKMERSIAIYLGIGLCLLFIMRTLLLHPAIFGLHHIGMQMRIALFSLIYKKTLKLSSRVLDKISIGQLVSLLSNNLNKFDEGLALAHFVWIAPLQVMLLMGLLWELLQASAFCGLAFLIVLALLQAGLGRMMMKYRDQRAGKINERLVITSEMIENIQSVKAYCWEEAMEKMIENLRQTELRLTRKAAYVRYVNSSAFFFSGFFVVFLSVLPYALIKGIILRKIFTTISFCIVLRMAVTRQFPWAVQTWYDSLGAINKIQEFLQKQEHKTLEYNLTTTEVVMENVTAFWEETSLLMMIMGELEPSEGKIKHSGRISFCSQFSWIMPGTIKENIIFGVSYDEYRYRSVIKACQLEEDISKFAEKDNIVLGEGGITLSGGQRARISLARAVYKDADLYLLDSPFGYLDVLTEKEIFERCVCKLMANKTRILVTSKMEHLKKADKILILHEGSSYFYGTFSELLNLRPDFSSKLMGYDSFDQFSAERRNSILTETLRRFSFEGDAAGPWNEPKKQSFKQTGEFGEKRKSSVLNPINAIKRFSIVQKTPLQMNGIEEDSEESSERRLSLVPDSEQGETILPRSNLINTGPTFQGRRRQSVLNLMTHSSVNQGQIIHRSTAASTRKMSLAPQANFTEMDIYSRRLSQDNGLEISEEINEEDLKECLFDDLESIPAVTTWNTYLRYITVHKNLIFVLIWCLVIFLAEVAASLVAFWLLEKTRPQDKGNSTRSTNNTSPVIVTSTSAFYMFYIYVGVADSLLALGFLRGLPLVHTLITVSKILHQKMLHSVLHAPMSTLNTLKAGAILNRFSKDIAILDDLLPLTIFDFIQLVLIVIGAVVVVSILKPYIFLAAVPVIIAFVILRAYFLQTSQQLKQLESEGRSPIFTHLVTSLKGLWTLRAFGRQPYFETLFHKALNLHTATWFLYLSTLRWFQMRIEMIFVVFFVAVTFISILTTGEGEGTVGIILTLAMNIMSTLQWAVNSSIDVDSLMRSVSRVFKFIDMPAEESKYTKSVKPYKDGQLSKVMILENQHVKKDDIWPSGGQITVKDLTAKYIDGGNAILENISFSISPGQRVGLLGRTGSGKSTLLSALLRLLNTEGEIQVDGVSWESVTVQQWRRAFGVIPQKVFIFSGTFRKNLDPYGQWNDQEIWKVADEVGLRSVIEQFPGNLDFVLVDGGFVLSHGHKQLMCLARSVLSKAKILLLDEPSAHLDPITYQIIRRALKQAFADCTVILCEHRIEAMLECQRFLVIEENKVRQYDSMQKLLSEKSLFQQAISPSDRLKLFPQRSSSKHRSRAQITALKEEAEEEVQDTRL</sequence>
<dbReference type="FunFam" id="1.20.1560.10:FF:000019">
    <property type="entry name" value="Cystic fibrosis transmembrane conductance regulator"/>
    <property type="match status" value="1"/>
</dbReference>
<dbReference type="InterPro" id="IPR011527">
    <property type="entry name" value="ABC1_TM_dom"/>
</dbReference>
<dbReference type="NCBIfam" id="TIGR01271">
    <property type="entry name" value="CFTR_protein"/>
    <property type="match status" value="1"/>
</dbReference>
<feature type="domain" description="ABC transporter" evidence="40">
    <location>
        <begin position="1151"/>
        <end position="1384"/>
    </location>
</feature>
<keyword evidence="19 38" id="KW-1133">Transmembrane helix</keyword>
<dbReference type="Pfam" id="PF00005">
    <property type="entry name" value="ABC_tran"/>
    <property type="match status" value="2"/>
</dbReference>
<dbReference type="Ensembl" id="ENSRFET00010030164.1">
    <property type="protein sequence ID" value="ENSRFEP00010027778.1"/>
    <property type="gene ID" value="ENSRFEG00010017672.1"/>
</dbReference>
<evidence type="ECO:0000256" key="3">
    <source>
        <dbReference type="ARBA" id="ARBA00004424"/>
    </source>
</evidence>
<feature type="domain" description="ABC transmembrane type-1" evidence="41">
    <location>
        <begin position="86"/>
        <end position="323"/>
    </location>
</feature>
<dbReference type="GO" id="GO:0055038">
    <property type="term" value="C:recycling endosome membrane"/>
    <property type="evidence" value="ECO:0007669"/>
    <property type="project" value="UniProtKB-SubCell"/>
</dbReference>
<feature type="transmembrane region" description="Helical" evidence="38">
    <location>
        <begin position="926"/>
        <end position="948"/>
    </location>
</feature>
<evidence type="ECO:0000256" key="7">
    <source>
        <dbReference type="ARBA" id="ARBA00012195"/>
    </source>
</evidence>
<evidence type="ECO:0000259" key="41">
    <source>
        <dbReference type="PROSITE" id="PS50929"/>
    </source>
</evidence>
<dbReference type="EMBL" id="JACAGC010000026">
    <property type="protein sequence ID" value="KAF6275879.1"/>
    <property type="molecule type" value="Genomic_DNA"/>
</dbReference>
<dbReference type="Proteomes" id="UP000585614">
    <property type="component" value="Unassembled WGS sequence"/>
</dbReference>
<dbReference type="PRINTS" id="PR01851">
    <property type="entry name" value="CYSFIBREGLTR"/>
</dbReference>
<comment type="catalytic activity">
    <reaction evidence="34 38">
        <text>ATP + H2O + closed Cl(-) channel = ADP + phosphate + open Cl(-) channel.</text>
        <dbReference type="EC" id="5.6.1.6"/>
    </reaction>
</comment>
<dbReference type="CDD" id="cd18600">
    <property type="entry name" value="ABC_6TM_CFTR_D2"/>
    <property type="match status" value="1"/>
</dbReference>
<keyword evidence="26" id="KW-0413">Isomerase</keyword>
<evidence type="ECO:0000256" key="2">
    <source>
        <dbReference type="ARBA" id="ARBA00004195"/>
    </source>
</evidence>
<dbReference type="Pfam" id="PF00664">
    <property type="entry name" value="ABC_membrane"/>
    <property type="match status" value="2"/>
</dbReference>
<keyword evidence="9 38" id="KW-0813">Transport</keyword>
<evidence type="ECO:0000256" key="5">
    <source>
        <dbReference type="ARBA" id="ARBA00004520"/>
    </source>
</evidence>
<keyword evidence="29 38" id="KW-0407">Ion channel</keyword>
<evidence type="ECO:0000256" key="9">
    <source>
        <dbReference type="ARBA" id="ARBA00022448"/>
    </source>
</evidence>
<feature type="region of interest" description="Disordered" evidence="39">
    <location>
        <begin position="1393"/>
        <end position="1421"/>
    </location>
</feature>
<reference evidence="42 45" key="4">
    <citation type="journal article" date="2020" name="Nature">
        <title>Six reference-quality genomes reveal evolution of bat adaptations.</title>
        <authorList>
            <person name="Jebb D."/>
            <person name="Huang Z."/>
            <person name="Pippel M."/>
            <person name="Hughes G.M."/>
            <person name="Lavrichenko K."/>
            <person name="Devanna P."/>
            <person name="Winkler S."/>
            <person name="Jermiin L.S."/>
            <person name="Skirmuntt E.C."/>
            <person name="Katzourakis A."/>
            <person name="Burkitt-Gray L."/>
            <person name="Ray D.A."/>
            <person name="Sullivan K.A.M."/>
            <person name="Roscito J.G."/>
            <person name="Kirilenko B.M."/>
            <person name="Davalos L.M."/>
            <person name="Corthals A.P."/>
            <person name="Power M.L."/>
            <person name="Jones G."/>
            <person name="Ransome R.D."/>
            <person name="Dechmann D.K.N."/>
            <person name="Locatelli A.G."/>
            <person name="Puechmaille S.J."/>
            <person name="Fedrigo O."/>
            <person name="Jarvis E.D."/>
            <person name="Hiller M."/>
            <person name="Vernes S.C."/>
            <person name="Myers E.W."/>
            <person name="Teeling E.C."/>
        </authorList>
    </citation>
    <scope>NUCLEOTIDE SEQUENCE [LARGE SCALE GENOMIC DNA]</scope>
    <source>
        <strain evidence="42">MRhiFer1</strain>
        <tissue evidence="42">Lung</tissue>
    </source>
</reference>
<evidence type="ECO:0000256" key="36">
    <source>
        <dbReference type="ARBA" id="ARBA00048778"/>
    </source>
</evidence>
<comment type="similarity">
    <text evidence="6 38">Belongs to the ABC transporter superfamily. ABCC family. CFTR transporter (TC 3.A.1.202) subfamily.</text>
</comment>
<feature type="domain" description="ABC transmembrane type-1" evidence="41">
    <location>
        <begin position="800"/>
        <end position="1098"/>
    </location>
</feature>
<accession>A0A671FYX9</accession>
<feature type="transmembrane region" description="Helical" evidence="38">
    <location>
        <begin position="799"/>
        <end position="824"/>
    </location>
</feature>
<keyword evidence="15" id="KW-0967">Endosome</keyword>
<keyword evidence="24" id="KW-0325">Glycoprotein</keyword>
<dbReference type="GO" id="GO:0005524">
    <property type="term" value="F:ATP binding"/>
    <property type="evidence" value="ECO:0007669"/>
    <property type="project" value="UniProtKB-KW"/>
</dbReference>
<feature type="region of interest" description="Disordered" evidence="39">
    <location>
        <begin position="662"/>
        <end position="682"/>
    </location>
</feature>
<evidence type="ECO:0000256" key="4">
    <source>
        <dbReference type="ARBA" id="ARBA00004477"/>
    </source>
</evidence>
<evidence type="ECO:0000256" key="18">
    <source>
        <dbReference type="ARBA" id="ARBA00022843"/>
    </source>
</evidence>
<comment type="catalytic activity">
    <reaction evidence="36">
        <text>ATP + H2O = ADP + phosphate + H(+)</text>
        <dbReference type="Rhea" id="RHEA:13065"/>
        <dbReference type="ChEBI" id="CHEBI:15377"/>
        <dbReference type="ChEBI" id="CHEBI:15378"/>
        <dbReference type="ChEBI" id="CHEBI:30616"/>
        <dbReference type="ChEBI" id="CHEBI:43474"/>
        <dbReference type="ChEBI" id="CHEBI:456216"/>
    </reaction>
    <physiologicalReaction direction="left-to-right" evidence="36">
        <dbReference type="Rhea" id="RHEA:13066"/>
    </physiologicalReaction>
</comment>
<feature type="domain" description="ABC transporter" evidence="40">
    <location>
        <begin position="365"/>
        <end position="585"/>
    </location>
</feature>
<dbReference type="Gene3D" id="3.40.50.300">
    <property type="entry name" value="P-loop containing nucleotide triphosphate hydrolases"/>
    <property type="match status" value="2"/>
</dbReference>
<evidence type="ECO:0000256" key="17">
    <source>
        <dbReference type="ARBA" id="ARBA00022840"/>
    </source>
</evidence>
<keyword evidence="14 38" id="KW-0547">Nucleotide-binding</keyword>
<evidence type="ECO:0000256" key="10">
    <source>
        <dbReference type="ARBA" id="ARBA00022475"/>
    </source>
</evidence>
<evidence type="ECO:0000256" key="16">
    <source>
        <dbReference type="ARBA" id="ARBA00022824"/>
    </source>
</evidence>
<evidence type="ECO:0000256" key="23">
    <source>
        <dbReference type="ARBA" id="ARBA00023173"/>
    </source>
</evidence>
<comment type="subunit">
    <text evidence="37">Monomer; does not require oligomerization for channel activity. May form oligomers in the membrane. Interacts with SLC26A3, SLC26A6 and NHERF1. Interacts with SHANK2. Interacts with MYO6. Interacts (via C-terminus) with GOPC (via PDZ domain); this promotes CFTR internalization and thereby decreases channel activity. Interacts with SLC4A7 through NHERF1. Found in a complex with MYO5B and RAB11A. Interacts with ANO1. Interacts with SLC26A8. Interacts with AHCYL1; the interaction increases CFTR activity. Interacts with CSE1L. The core-glycosylated form interacts with GORASP2 (via PDZ GRASP-type 1 domain) in respone to ER stress. Interacts with MARCHF2; the interaction leads to CFTR ubiqtuitination and degradation. Interacts with ADGRG2.</text>
</comment>
<comment type="catalytic activity">
    <reaction evidence="30">
        <text>chloride(in) = chloride(out)</text>
        <dbReference type="Rhea" id="RHEA:29823"/>
        <dbReference type="ChEBI" id="CHEBI:17996"/>
    </reaction>
</comment>
<evidence type="ECO:0000256" key="26">
    <source>
        <dbReference type="ARBA" id="ARBA00023235"/>
    </source>
</evidence>
<feature type="transmembrane region" description="Helical" evidence="38">
    <location>
        <begin position="221"/>
        <end position="241"/>
    </location>
</feature>
<keyword evidence="27" id="KW-0539">Nucleus</keyword>
<evidence type="ECO:0000313" key="43">
    <source>
        <dbReference type="Ensembl" id="ENSRFEP00010027778.1"/>
    </source>
</evidence>
<evidence type="ECO:0000256" key="27">
    <source>
        <dbReference type="ARBA" id="ARBA00023242"/>
    </source>
</evidence>
<keyword evidence="17 38" id="KW-0067">ATP-binding</keyword>
<reference evidence="43 44" key="2">
    <citation type="journal article" date="2018" name="Annu Rev Anim Biosci">
        <title>Bat Biology, Genomes, and the Bat1K Project: To Generate Chromosome-Level Genomes for All Living Bat Species.</title>
        <authorList>
            <person name="Teeling E.C."/>
            <person name="Vernes S.C."/>
            <person name="Davalos L.M."/>
            <person name="Ray D.A."/>
            <person name="Gilbert M.T.P."/>
            <person name="Myers E."/>
        </authorList>
    </citation>
    <scope>NUCLEOTIDE SEQUENCE</scope>
</reference>
<evidence type="ECO:0000256" key="15">
    <source>
        <dbReference type="ARBA" id="ARBA00022753"/>
    </source>
</evidence>
<keyword evidence="21 38" id="KW-0472">Membrane</keyword>
<evidence type="ECO:0000256" key="28">
    <source>
        <dbReference type="ARBA" id="ARBA00023288"/>
    </source>
</evidence>
<evidence type="ECO:0000256" key="14">
    <source>
        <dbReference type="ARBA" id="ARBA00022741"/>
    </source>
</evidence>
<keyword evidence="13" id="KW-0677">Repeat</keyword>
<dbReference type="InterPro" id="IPR027417">
    <property type="entry name" value="P-loop_NTPase"/>
</dbReference>
<reference evidence="43 44" key="3">
    <citation type="submission" date="2018-12" db="EMBL/GenBank/DDBJ databases">
        <title>G10K-VGP greater horseshoe bat female genome, primary haplotype.</title>
        <authorList>
            <person name="Teeling E."/>
            <person name="Myers G."/>
            <person name="Vernes S."/>
            <person name="Pippel M."/>
            <person name="Winkler S."/>
            <person name="Fedrigo O."/>
            <person name="Rhie A."/>
            <person name="Koren S."/>
            <person name="Phillippy A."/>
            <person name="Lewin H."/>
            <person name="Damas J."/>
            <person name="Howe K."/>
            <person name="Mountcastle J."/>
            <person name="Jarvis E.D."/>
        </authorList>
    </citation>
    <scope>NUCLEOTIDE SEQUENCE [LARGE SCALE GENOMIC DNA]</scope>
</reference>
<dbReference type="Gene3D" id="1.20.1560.10">
    <property type="entry name" value="ABC transporter type 1, transmembrane domain"/>
    <property type="match status" value="2"/>
</dbReference>
<dbReference type="GO" id="GO:0031901">
    <property type="term" value="C:early endosome membrane"/>
    <property type="evidence" value="ECO:0007669"/>
    <property type="project" value="UniProtKB-SubCell"/>
</dbReference>
<evidence type="ECO:0000256" key="39">
    <source>
        <dbReference type="SAM" id="MobiDB-lite"/>
    </source>
</evidence>
<dbReference type="SUPFAM" id="SSF90123">
    <property type="entry name" value="ABC transporter transmembrane region"/>
    <property type="match status" value="2"/>
</dbReference>
<dbReference type="PROSITE" id="PS00211">
    <property type="entry name" value="ABC_TRANSPORTER_1"/>
    <property type="match status" value="1"/>
</dbReference>
<dbReference type="SMART" id="SM00382">
    <property type="entry name" value="AAA"/>
    <property type="match status" value="1"/>
</dbReference>
<dbReference type="GeneTree" id="ENSGT00940000158567"/>
<dbReference type="GO" id="GO:0005789">
    <property type="term" value="C:endoplasmic reticulum membrane"/>
    <property type="evidence" value="ECO:0007669"/>
    <property type="project" value="UniProtKB-SubCell"/>
</dbReference>
<keyword evidence="44" id="KW-1185">Reference proteome</keyword>
<dbReference type="InterPro" id="IPR025837">
    <property type="entry name" value="CFTR_reg_dom"/>
</dbReference>
<evidence type="ECO:0000256" key="19">
    <source>
        <dbReference type="ARBA" id="ARBA00022989"/>
    </source>
</evidence>
<dbReference type="FunFam" id="1.20.1560.10:FF:000017">
    <property type="entry name" value="Cystic fibrosis transmembrane conductance regulator"/>
    <property type="match status" value="1"/>
</dbReference>
<evidence type="ECO:0000256" key="35">
    <source>
        <dbReference type="ARBA" id="ARBA00044653"/>
    </source>
</evidence>
<dbReference type="InterPro" id="IPR036640">
    <property type="entry name" value="ABC1_TM_sf"/>
</dbReference>
<dbReference type="GO" id="GO:0005634">
    <property type="term" value="C:nucleus"/>
    <property type="evidence" value="ECO:0007669"/>
    <property type="project" value="UniProtKB-SubCell"/>
</dbReference>
<protein>
    <recommendedName>
        <fullName evidence="8 38">Cystic fibrosis transmembrane conductance regulator</fullName>
        <ecNumber evidence="7 38">5.6.1.6</ecNumber>
    </recommendedName>
    <alternativeName>
        <fullName evidence="31 38">ATP-binding cassette sub-family C member 7</fullName>
    </alternativeName>
    <alternativeName>
        <fullName evidence="32 38">Channel conductance-controlling ATPase</fullName>
    </alternativeName>
    <alternativeName>
        <fullName evidence="33 38">cAMP-dependent chloride channel</fullName>
    </alternativeName>
</protein>
<dbReference type="PROSITE" id="PS50929">
    <property type="entry name" value="ABC_TM1F"/>
    <property type="match status" value="2"/>
</dbReference>
<evidence type="ECO:0000313" key="44">
    <source>
        <dbReference type="Proteomes" id="UP000472240"/>
    </source>
</evidence>
<evidence type="ECO:0000256" key="29">
    <source>
        <dbReference type="ARBA" id="ARBA00023303"/>
    </source>
</evidence>
<evidence type="ECO:0000256" key="8">
    <source>
        <dbReference type="ARBA" id="ARBA00016668"/>
    </source>
</evidence>
<feature type="transmembrane region" description="Helical" evidence="38">
    <location>
        <begin position="1043"/>
        <end position="1061"/>
    </location>
</feature>
<dbReference type="InterPro" id="IPR003593">
    <property type="entry name" value="AAA+_ATPase"/>
</dbReference>
<evidence type="ECO:0000256" key="38">
    <source>
        <dbReference type="RuleBase" id="RU362037"/>
    </source>
</evidence>
<dbReference type="GO" id="GO:0016324">
    <property type="term" value="C:apical plasma membrane"/>
    <property type="evidence" value="ECO:0007669"/>
    <property type="project" value="UniProtKB-SubCell"/>
</dbReference>
<keyword evidence="12 38" id="KW-0812">Transmembrane</keyword>
<keyword evidence="16" id="KW-0256">Endoplasmic reticulum</keyword>
<reference evidence="43 44" key="1">
    <citation type="journal article" date="2015" name="Annu Rev Anim Biosci">
        <title>The Genome 10K Project: a way forward.</title>
        <authorList>
            <person name="Koepfli K.P."/>
            <person name="Paten B."/>
            <person name="O'Brien S.J."/>
            <person name="Koepfli K.P."/>
            <person name="Paten B."/>
            <person name="Antunes A."/>
            <person name="Belov K."/>
            <person name="Bustamante C."/>
            <person name="Castoe T.A."/>
            <person name="Clawson H."/>
            <person name="Crawford A.J."/>
            <person name="Diekhans M."/>
            <person name="Distel D."/>
            <person name="Durbin R."/>
            <person name="Earl D."/>
            <person name="Fujita M.K."/>
            <person name="Gamble T."/>
            <person name="Georges A."/>
            <person name="Gemmell N."/>
            <person name="Gilbert M.T."/>
            <person name="Graves J.M."/>
            <person name="Green R.E."/>
            <person name="Hickey G."/>
            <person name="Jarvis E.D."/>
            <person name="Johnson W."/>
            <person name="Komissarov A."/>
            <person name="Korf I."/>
            <person name="Kuhn R."/>
            <person name="Larkin D.M."/>
            <person name="Lewin H."/>
            <person name="Lopez J.V."/>
            <person name="Ma J."/>
            <person name="Marques-Bonet T."/>
            <person name="Miller W."/>
            <person name="Murphy R."/>
            <person name="Pevzner P."/>
            <person name="Shapiro B."/>
            <person name="Steiner C."/>
            <person name="Tamazian G."/>
            <person name="Venkatesh B."/>
            <person name="Wang J."/>
            <person name="Wayne R."/>
            <person name="Wiley E."/>
            <person name="Yang H."/>
            <person name="Zhang G."/>
            <person name="Haussler D."/>
            <person name="Ryder O."/>
            <person name="O'Brien S.J."/>
        </authorList>
    </citation>
    <scope>NUCLEOTIDE SEQUENCE</scope>
</reference>
<evidence type="ECO:0000256" key="22">
    <source>
        <dbReference type="ARBA" id="ARBA00023139"/>
    </source>
</evidence>
<reference evidence="43" key="5">
    <citation type="submission" date="2025-05" db="UniProtKB">
        <authorList>
            <consortium name="Ensembl"/>
        </authorList>
    </citation>
    <scope>IDENTIFICATION</scope>
</reference>
<dbReference type="FunFam" id="3.40.50.300:FF:000591">
    <property type="entry name" value="Cystic fibrosis transmembrane conductance regulator"/>
    <property type="match status" value="1"/>
</dbReference>
<feature type="transmembrane region" description="Helical" evidence="38">
    <location>
        <begin position="954"/>
        <end position="973"/>
    </location>
</feature>
<dbReference type="GO" id="GO:0015701">
    <property type="term" value="P:bicarbonate transport"/>
    <property type="evidence" value="ECO:0007669"/>
    <property type="project" value="TreeGrafter"/>
</dbReference>
<keyword evidence="10" id="KW-1003">Cell membrane</keyword>
<dbReference type="GO" id="GO:0034707">
    <property type="term" value="C:chloride channel complex"/>
    <property type="evidence" value="ECO:0007669"/>
    <property type="project" value="UniProtKB-UniRule"/>
</dbReference>
<evidence type="ECO:0000256" key="25">
    <source>
        <dbReference type="ARBA" id="ARBA00023214"/>
    </source>
</evidence>
<evidence type="ECO:0000256" key="24">
    <source>
        <dbReference type="ARBA" id="ARBA00023180"/>
    </source>
</evidence>
<evidence type="ECO:0000256" key="11">
    <source>
        <dbReference type="ARBA" id="ARBA00022553"/>
    </source>
</evidence>
<evidence type="ECO:0000256" key="34">
    <source>
        <dbReference type="ARBA" id="ARBA00034073"/>
    </source>
</evidence>
<feature type="transmembrane region" description="Helical" evidence="38">
    <location>
        <begin position="119"/>
        <end position="137"/>
    </location>
</feature>
<dbReference type="InterPro" id="IPR050173">
    <property type="entry name" value="ABC_transporter_C-like"/>
</dbReference>
<comment type="catalytic activity">
    <reaction evidence="35">
        <text>hydrogencarbonate(in) = hydrogencarbonate(out)</text>
        <dbReference type="Rhea" id="RHEA:28695"/>
        <dbReference type="ChEBI" id="CHEBI:17544"/>
    </reaction>
</comment>
<dbReference type="GO" id="GO:0005829">
    <property type="term" value="C:cytosol"/>
    <property type="evidence" value="ECO:0007669"/>
    <property type="project" value="TreeGrafter"/>
</dbReference>
<keyword evidence="28" id="KW-0449">Lipoprotein</keyword>
<evidence type="ECO:0000259" key="40">
    <source>
        <dbReference type="PROSITE" id="PS50893"/>
    </source>
</evidence>
<proteinExistence type="inferred from homology"/>
<dbReference type="CDD" id="cd03289">
    <property type="entry name" value="ABCC_CFTR2"/>
    <property type="match status" value="1"/>
</dbReference>
<keyword evidence="25 38" id="KW-0868">Chloride</keyword>